<dbReference type="HOGENOM" id="CLU_063146_1_0_1"/>
<proteinExistence type="inferred from homology"/>
<evidence type="ECO:0000313" key="3">
    <source>
        <dbReference type="Proteomes" id="UP000019132"/>
    </source>
</evidence>
<dbReference type="Gene3D" id="2.40.160.200">
    <property type="entry name" value="LURP1-related"/>
    <property type="match status" value="1"/>
</dbReference>
<dbReference type="InParanoid" id="K3WSK5"/>
<keyword evidence="3" id="KW-1185">Reference proteome</keyword>
<comment type="similarity">
    <text evidence="1">Belongs to the LOR family.</text>
</comment>
<name>K3WSK5_GLOUD</name>
<organism evidence="2 3">
    <name type="scientific">Globisporangium ultimum (strain ATCC 200006 / CBS 805.95 / DAOM BR144)</name>
    <name type="common">Pythium ultimum</name>
    <dbReference type="NCBI Taxonomy" id="431595"/>
    <lineage>
        <taxon>Eukaryota</taxon>
        <taxon>Sar</taxon>
        <taxon>Stramenopiles</taxon>
        <taxon>Oomycota</taxon>
        <taxon>Peronosporomycetes</taxon>
        <taxon>Pythiales</taxon>
        <taxon>Pythiaceae</taxon>
        <taxon>Globisporangium</taxon>
    </lineage>
</organism>
<dbReference type="Proteomes" id="UP000019132">
    <property type="component" value="Unassembled WGS sequence"/>
</dbReference>
<dbReference type="InterPro" id="IPR007612">
    <property type="entry name" value="LOR"/>
</dbReference>
<reference evidence="3" key="1">
    <citation type="journal article" date="2010" name="Genome Biol.">
        <title>Genome sequence of the necrotrophic plant pathogen Pythium ultimum reveals original pathogenicity mechanisms and effector repertoire.</title>
        <authorList>
            <person name="Levesque C.A."/>
            <person name="Brouwer H."/>
            <person name="Cano L."/>
            <person name="Hamilton J.P."/>
            <person name="Holt C."/>
            <person name="Huitema E."/>
            <person name="Raffaele S."/>
            <person name="Robideau G.P."/>
            <person name="Thines M."/>
            <person name="Win J."/>
            <person name="Zerillo M.M."/>
            <person name="Beakes G.W."/>
            <person name="Boore J.L."/>
            <person name="Busam D."/>
            <person name="Dumas B."/>
            <person name="Ferriera S."/>
            <person name="Fuerstenberg S.I."/>
            <person name="Gachon C.M."/>
            <person name="Gaulin E."/>
            <person name="Govers F."/>
            <person name="Grenville-Briggs L."/>
            <person name="Horner N."/>
            <person name="Hostetler J."/>
            <person name="Jiang R.H."/>
            <person name="Johnson J."/>
            <person name="Krajaejun T."/>
            <person name="Lin H."/>
            <person name="Meijer H.J."/>
            <person name="Moore B."/>
            <person name="Morris P."/>
            <person name="Phuntmart V."/>
            <person name="Puiu D."/>
            <person name="Shetty J."/>
            <person name="Stajich J.E."/>
            <person name="Tripathy S."/>
            <person name="Wawra S."/>
            <person name="van West P."/>
            <person name="Whitty B.R."/>
            <person name="Coutinho P.M."/>
            <person name="Henrissat B."/>
            <person name="Martin F."/>
            <person name="Thomas P.D."/>
            <person name="Tyler B.M."/>
            <person name="De Vries R.P."/>
            <person name="Kamoun S."/>
            <person name="Yandell M."/>
            <person name="Tisserat N."/>
            <person name="Buell C.R."/>
        </authorList>
    </citation>
    <scope>NUCLEOTIDE SEQUENCE</scope>
    <source>
        <strain evidence="3">DAOM:BR144</strain>
    </source>
</reference>
<dbReference type="EnsemblProtists" id="PYU1_T007949">
    <property type="protein sequence ID" value="PYU1_T007949"/>
    <property type="gene ID" value="PYU1_G007933"/>
</dbReference>
<dbReference type="VEuPathDB" id="FungiDB:PYU1_G007933"/>
<dbReference type="PANTHER" id="PTHR31087:SF85">
    <property type="entry name" value="PROTEIN LURP-ONE-RELATED 7"/>
    <property type="match status" value="1"/>
</dbReference>
<dbReference type="InterPro" id="IPR025659">
    <property type="entry name" value="Tubby-like_C"/>
</dbReference>
<evidence type="ECO:0000313" key="2">
    <source>
        <dbReference type="EnsemblProtists" id="PYU1_T007949"/>
    </source>
</evidence>
<dbReference type="Pfam" id="PF04525">
    <property type="entry name" value="LOR"/>
    <property type="match status" value="1"/>
</dbReference>
<dbReference type="SUPFAM" id="SSF54518">
    <property type="entry name" value="Tubby C-terminal domain-like"/>
    <property type="match status" value="1"/>
</dbReference>
<dbReference type="PANTHER" id="PTHR31087">
    <property type="match status" value="1"/>
</dbReference>
<dbReference type="InterPro" id="IPR038595">
    <property type="entry name" value="LOR_sf"/>
</dbReference>
<reference evidence="2" key="3">
    <citation type="submission" date="2015-02" db="UniProtKB">
        <authorList>
            <consortium name="EnsemblProtists"/>
        </authorList>
    </citation>
    <scope>IDENTIFICATION</scope>
    <source>
        <strain evidence="2">DAOM BR144</strain>
    </source>
</reference>
<protein>
    <recommendedName>
        <fullName evidence="4">Tubby C-terminal domain-containing protein</fullName>
    </recommendedName>
</protein>
<evidence type="ECO:0008006" key="4">
    <source>
        <dbReference type="Google" id="ProtNLM"/>
    </source>
</evidence>
<accession>K3WSK5</accession>
<evidence type="ECO:0000256" key="1">
    <source>
        <dbReference type="ARBA" id="ARBA00005437"/>
    </source>
</evidence>
<dbReference type="eggNOG" id="ENOG502T2W6">
    <property type="taxonomic scope" value="Eukaryota"/>
</dbReference>
<dbReference type="EMBL" id="GL376617">
    <property type="status" value="NOT_ANNOTATED_CDS"/>
    <property type="molecule type" value="Genomic_DNA"/>
</dbReference>
<dbReference type="AlphaFoldDB" id="K3WSK5"/>
<reference evidence="3" key="2">
    <citation type="submission" date="2010-04" db="EMBL/GenBank/DDBJ databases">
        <authorList>
            <person name="Buell R."/>
            <person name="Hamilton J."/>
            <person name="Hostetler J."/>
        </authorList>
    </citation>
    <scope>NUCLEOTIDE SEQUENCE [LARGE SCALE GENOMIC DNA]</scope>
    <source>
        <strain evidence="3">DAOM:BR144</strain>
    </source>
</reference>
<sequence length="224" mass="25096">MGNQLTCVDINRVLLTPLERPLSVVGDAVAVESYCKPHAVSLQIMAQFTFPNKFVVRDASTGAVCFRREKTHILSNRQTLVRIDGNDVAPVANSKKTLFSPTHAIHVFPGTSHHGAELFQTLRIKMSFSFTEVHAEFTDRASGQQCVIGIEGIWSRHHAYFWLDRGLTGARDPIANVWVYDTQHRGKALYTLEIAPNVDAALLVILCMVLDERWMRIENSSGYT</sequence>